<gene>
    <name evidence="2" type="ORF">H9Q80_01775</name>
</gene>
<dbReference type="Pfam" id="PF07929">
    <property type="entry name" value="PRiA4_ORF3"/>
    <property type="match status" value="1"/>
</dbReference>
<proteinExistence type="predicted"/>
<dbReference type="Gene3D" id="3.10.290.30">
    <property type="entry name" value="MM3350-like"/>
    <property type="match status" value="1"/>
</dbReference>
<feature type="domain" description="Plasmid pRiA4b Orf3-like" evidence="1">
    <location>
        <begin position="96"/>
        <end position="219"/>
    </location>
</feature>
<dbReference type="SUPFAM" id="SSF159941">
    <property type="entry name" value="MM3350-like"/>
    <property type="match status" value="1"/>
</dbReference>
<accession>A0A7G9GPH5</accession>
<name>A0A7G9GPH5_9FIRM</name>
<dbReference type="RefSeq" id="WP_117455573.1">
    <property type="nucleotide sequence ID" value="NZ_CP060636.1"/>
</dbReference>
<organism evidence="2 3">
    <name type="scientific">[Eubacterium] hominis</name>
    <dbReference type="NCBI Taxonomy" id="2764325"/>
    <lineage>
        <taxon>Bacteria</taxon>
        <taxon>Bacillati</taxon>
        <taxon>Bacillota</taxon>
        <taxon>Erysipelotrichia</taxon>
        <taxon>Erysipelotrichales</taxon>
        <taxon>Erysipelotrichaceae</taxon>
        <taxon>Amedibacillus</taxon>
    </lineage>
</organism>
<dbReference type="EMBL" id="CP060636">
    <property type="protein sequence ID" value="QNM12707.1"/>
    <property type="molecule type" value="Genomic_DNA"/>
</dbReference>
<evidence type="ECO:0000313" key="2">
    <source>
        <dbReference type="EMBL" id="QNM12707.1"/>
    </source>
</evidence>
<reference evidence="2 3" key="1">
    <citation type="submission" date="2020-08" db="EMBL/GenBank/DDBJ databases">
        <authorList>
            <person name="Liu C."/>
            <person name="Sun Q."/>
        </authorList>
    </citation>
    <scope>NUCLEOTIDE SEQUENCE [LARGE SCALE GENOMIC DNA]</scope>
    <source>
        <strain evidence="2 3">NSJ-61</strain>
    </source>
</reference>
<dbReference type="InterPro" id="IPR024047">
    <property type="entry name" value="MM3350-like_sf"/>
</dbReference>
<sequence>MIKETIETALTQLSHQVLQEDAPETRKAVSILKAKGYHSNEQILDCIKTTLAELTYYALTHTDSSIDDLFYYKLMEMPPCKNNFSDIDGKKTYFIFEAWLNGYKDKMYRKFKLPAEKTLNELAYTILATFHLEAEHTFTFTYQGETYLHEYHPDFPAIPANHVRLKDLNFDLDPSLEMTYDLGCCYDICIKYLDMEIMDKRILRTTPVILEGIGNGLVENQKSELVAYLNGNDMEIDLRDKKVKFSYMYPFITQPFDLKKNQYLTQGRFPLYKDLFEHLK</sequence>
<evidence type="ECO:0000259" key="1">
    <source>
        <dbReference type="Pfam" id="PF07929"/>
    </source>
</evidence>
<evidence type="ECO:0000313" key="3">
    <source>
        <dbReference type="Proteomes" id="UP000515856"/>
    </source>
</evidence>
<dbReference type="InterPro" id="IPR012912">
    <property type="entry name" value="Plasmid_pRiA4b_Orf3-like"/>
</dbReference>
<dbReference type="KEGG" id="ehn:H9Q80_01775"/>
<keyword evidence="3" id="KW-1185">Reference proteome</keyword>
<dbReference type="AlphaFoldDB" id="A0A7G9GPH5"/>
<dbReference type="Proteomes" id="UP000515856">
    <property type="component" value="Chromosome"/>
</dbReference>
<protein>
    <recommendedName>
        <fullName evidence="1">Plasmid pRiA4b Orf3-like domain-containing protein</fullName>
    </recommendedName>
</protein>